<keyword evidence="2" id="KW-1185">Reference proteome</keyword>
<accession>A0A401ZHN6</accession>
<dbReference type="InterPro" id="IPR036188">
    <property type="entry name" value="FAD/NAD-bd_sf"/>
</dbReference>
<dbReference type="SUPFAM" id="SSF51905">
    <property type="entry name" value="FAD/NAD(P)-binding domain"/>
    <property type="match status" value="1"/>
</dbReference>
<dbReference type="Gene3D" id="3.50.50.60">
    <property type="entry name" value="FAD/NAD(P)-binding domain"/>
    <property type="match status" value="2"/>
</dbReference>
<dbReference type="Pfam" id="PF13450">
    <property type="entry name" value="NAD_binding_8"/>
    <property type="match status" value="1"/>
</dbReference>
<protein>
    <submittedName>
        <fullName evidence="1">FAD-dependent oxidoreductase</fullName>
    </submittedName>
</protein>
<dbReference type="PRINTS" id="PR00411">
    <property type="entry name" value="PNDRDTASEI"/>
</dbReference>
<dbReference type="Proteomes" id="UP000287224">
    <property type="component" value="Unassembled WGS sequence"/>
</dbReference>
<dbReference type="PANTHER" id="PTHR10668:SF105">
    <property type="entry name" value="DEHYDROGENASE-RELATED"/>
    <property type="match status" value="1"/>
</dbReference>
<gene>
    <name evidence="1" type="ORF">KDAU_36910</name>
</gene>
<dbReference type="RefSeq" id="WP_126597313.1">
    <property type="nucleotide sequence ID" value="NZ_BIFQ01000001.1"/>
</dbReference>
<reference evidence="2" key="1">
    <citation type="submission" date="2018-12" db="EMBL/GenBank/DDBJ databases">
        <title>Tengunoibacter tsumagoiensis gen. nov., sp. nov., Dictyobacter kobayashii sp. nov., D. alpinus sp. nov., and D. joshuensis sp. nov. and description of Dictyobacteraceae fam. nov. within the order Ktedonobacterales isolated from Tengu-no-mugimeshi.</title>
        <authorList>
            <person name="Wang C.M."/>
            <person name="Zheng Y."/>
            <person name="Sakai Y."/>
            <person name="Toyoda A."/>
            <person name="Minakuchi Y."/>
            <person name="Abe K."/>
            <person name="Yokota A."/>
            <person name="Yabe S."/>
        </authorList>
    </citation>
    <scope>NUCLEOTIDE SEQUENCE [LARGE SCALE GENOMIC DNA]</scope>
    <source>
        <strain evidence="2">S-27</strain>
    </source>
</reference>
<dbReference type="PANTHER" id="PTHR10668">
    <property type="entry name" value="PHYTOENE DEHYDROGENASE"/>
    <property type="match status" value="1"/>
</dbReference>
<dbReference type="PRINTS" id="PR00368">
    <property type="entry name" value="FADPNR"/>
</dbReference>
<dbReference type="Gene3D" id="3.90.660.50">
    <property type="match status" value="1"/>
</dbReference>
<evidence type="ECO:0000313" key="2">
    <source>
        <dbReference type="Proteomes" id="UP000287224"/>
    </source>
</evidence>
<dbReference type="EMBL" id="BIFQ01000001">
    <property type="protein sequence ID" value="GCE06362.1"/>
    <property type="molecule type" value="Genomic_DNA"/>
</dbReference>
<comment type="caution">
    <text evidence="1">The sequence shown here is derived from an EMBL/GenBank/DDBJ whole genome shotgun (WGS) entry which is preliminary data.</text>
</comment>
<dbReference type="AlphaFoldDB" id="A0A401ZHN6"/>
<dbReference type="OrthoDB" id="9814556at2"/>
<name>A0A401ZHN6_9CHLR</name>
<proteinExistence type="predicted"/>
<organism evidence="1 2">
    <name type="scientific">Dictyobacter aurantiacus</name>
    <dbReference type="NCBI Taxonomy" id="1936993"/>
    <lineage>
        <taxon>Bacteria</taxon>
        <taxon>Bacillati</taxon>
        <taxon>Chloroflexota</taxon>
        <taxon>Ktedonobacteria</taxon>
        <taxon>Ktedonobacterales</taxon>
        <taxon>Dictyobacteraceae</taxon>
        <taxon>Dictyobacter</taxon>
    </lineage>
</organism>
<evidence type="ECO:0000313" key="1">
    <source>
        <dbReference type="EMBL" id="GCE06362.1"/>
    </source>
</evidence>
<sequence>MYDAIVIGSGPNGLAAAVELARVGQHVLVVEAKETIGGGSRSKELTLPGFVHDVCSAVHPLAIASPFFQSLPLERFGLEWLQPEIPLAHPLDDGSAMLLQRSVDETAATLGVDAGAYRRLMRPYVEHWPLIVNAFLGPLRVKPLLHPLALVPFGLAALSSARLLTQSFFKETRARTMLAGICAHSMLPLDRLTSAAAGMLLGTAGHAVGWPVPRGGSQSIVDALAGYLRSLGGEIQTGRELQHIDELPAARAYLFDVTPRQLLSMAGNRLPDSYKRRLRRYRYGPGSFKIDLALDGPIPWKAQECLRAGTVHLGGSFAEIAESERQVWRGQHAERPYVLVAQQSLVDASRAPVGKHTVWAYCHVPSGSTFDMSDRIEAQIERFAPGFRDRILARHVSNPAALEQYNPNYIGGDINGGVQDIWQLFTRPTIRIDPYTTPAPDIFLCSSSTPPGGGVHGMCGYFAARAALNKTLRVDKHK</sequence>